<evidence type="ECO:0000313" key="10">
    <source>
        <dbReference type="EMBL" id="MDR6585396.1"/>
    </source>
</evidence>
<evidence type="ECO:0000256" key="7">
    <source>
        <dbReference type="RuleBase" id="RU363032"/>
    </source>
</evidence>
<dbReference type="Gene3D" id="1.10.3720.10">
    <property type="entry name" value="MetI-like"/>
    <property type="match status" value="1"/>
</dbReference>
<keyword evidence="6 7" id="KW-0472">Membrane</keyword>
<evidence type="ECO:0000256" key="1">
    <source>
        <dbReference type="ARBA" id="ARBA00004651"/>
    </source>
</evidence>
<keyword evidence="3" id="KW-1003">Cell membrane</keyword>
<organism evidence="10 11">
    <name type="scientific">Herbaspirillum frisingense</name>
    <dbReference type="NCBI Taxonomy" id="92645"/>
    <lineage>
        <taxon>Bacteria</taxon>
        <taxon>Pseudomonadati</taxon>
        <taxon>Pseudomonadota</taxon>
        <taxon>Betaproteobacteria</taxon>
        <taxon>Burkholderiales</taxon>
        <taxon>Oxalobacteraceae</taxon>
        <taxon>Herbaspirillum</taxon>
    </lineage>
</organism>
<evidence type="ECO:0000313" key="11">
    <source>
        <dbReference type="Proteomes" id="UP001260715"/>
    </source>
</evidence>
<comment type="caution">
    <text evidence="10">The sequence shown here is derived from an EMBL/GenBank/DDBJ whole genome shotgun (WGS) entry which is preliminary data.</text>
</comment>
<feature type="transmembrane region" description="Helical" evidence="7">
    <location>
        <begin position="39"/>
        <end position="59"/>
    </location>
</feature>
<evidence type="ECO:0000256" key="3">
    <source>
        <dbReference type="ARBA" id="ARBA00022475"/>
    </source>
</evidence>
<proteinExistence type="inferred from homology"/>
<dbReference type="InterPro" id="IPR050366">
    <property type="entry name" value="BP-dependent_transpt_permease"/>
</dbReference>
<dbReference type="SUPFAM" id="SSF161098">
    <property type="entry name" value="MetI-like"/>
    <property type="match status" value="1"/>
</dbReference>
<reference evidence="10 11" key="1">
    <citation type="submission" date="2023-07" db="EMBL/GenBank/DDBJ databases">
        <title>Sorghum-associated microbial communities from plants grown in Nebraska, USA.</title>
        <authorList>
            <person name="Schachtman D."/>
        </authorList>
    </citation>
    <scope>NUCLEOTIDE SEQUENCE [LARGE SCALE GENOMIC DNA]</scope>
    <source>
        <strain evidence="10 11">596</strain>
    </source>
</reference>
<feature type="transmembrane region" description="Helical" evidence="7">
    <location>
        <begin position="151"/>
        <end position="174"/>
    </location>
</feature>
<dbReference type="InterPro" id="IPR035906">
    <property type="entry name" value="MetI-like_sf"/>
</dbReference>
<sequence length="300" mass="31557">MKALHDSTGGEAAAPAAPAAPVPASVPAPVKRVRRHSTMAWIGMAIVGFWVLMAILGPSISPYDATAIVDTDVFSGMSHKFLLGSDYLGRDMLSRILFGTRATIGLALAATVLASATGTAVALFAAFSGGWRDAVISRALDALISIPSKMFALMMVATFGSSMLLLVVTAAITYMPGAYRIARSLAVNVQAMEYVQAARARGEGVWYIMTTEMLPNMIRPVLADFGLRFVYVVLLLSGLSFLSLGVQPPDADWGSLVRENISGLGEGALAVIMPALAIASLTIGVNLLIDNLRGKRAAKE</sequence>
<dbReference type="PROSITE" id="PS50928">
    <property type="entry name" value="ABC_TM1"/>
    <property type="match status" value="1"/>
</dbReference>
<dbReference type="Proteomes" id="UP001260715">
    <property type="component" value="Unassembled WGS sequence"/>
</dbReference>
<feature type="transmembrane region" description="Helical" evidence="7">
    <location>
        <begin position="104"/>
        <end position="131"/>
    </location>
</feature>
<keyword evidence="4 7" id="KW-0812">Transmembrane</keyword>
<dbReference type="PANTHER" id="PTHR43386">
    <property type="entry name" value="OLIGOPEPTIDE TRANSPORT SYSTEM PERMEASE PROTEIN APPC"/>
    <property type="match status" value="1"/>
</dbReference>
<evidence type="ECO:0000259" key="9">
    <source>
        <dbReference type="PROSITE" id="PS50928"/>
    </source>
</evidence>
<comment type="similarity">
    <text evidence="7">Belongs to the binding-protein-dependent transport system permease family.</text>
</comment>
<evidence type="ECO:0000256" key="8">
    <source>
        <dbReference type="SAM" id="MobiDB-lite"/>
    </source>
</evidence>
<evidence type="ECO:0000256" key="5">
    <source>
        <dbReference type="ARBA" id="ARBA00022989"/>
    </source>
</evidence>
<feature type="region of interest" description="Disordered" evidence="8">
    <location>
        <begin position="1"/>
        <end position="24"/>
    </location>
</feature>
<dbReference type="InterPro" id="IPR025966">
    <property type="entry name" value="OppC_N"/>
</dbReference>
<dbReference type="CDD" id="cd06261">
    <property type="entry name" value="TM_PBP2"/>
    <property type="match status" value="1"/>
</dbReference>
<dbReference type="Pfam" id="PF00528">
    <property type="entry name" value="BPD_transp_1"/>
    <property type="match status" value="1"/>
</dbReference>
<keyword evidence="2 7" id="KW-0813">Transport</keyword>
<feature type="transmembrane region" description="Helical" evidence="7">
    <location>
        <begin position="267"/>
        <end position="289"/>
    </location>
</feature>
<dbReference type="RefSeq" id="WP_102663142.1">
    <property type="nucleotide sequence ID" value="NZ_JAVDSJ010000004.1"/>
</dbReference>
<keyword evidence="5 7" id="KW-1133">Transmembrane helix</keyword>
<feature type="transmembrane region" description="Helical" evidence="7">
    <location>
        <begin position="225"/>
        <end position="247"/>
    </location>
</feature>
<name>A0ABU1PHJ2_9BURK</name>
<accession>A0ABU1PHJ2</accession>
<protein>
    <submittedName>
        <fullName evidence="10">Peptide/nickel transport system permease protein</fullName>
    </submittedName>
</protein>
<dbReference type="PANTHER" id="PTHR43386:SF25">
    <property type="entry name" value="PEPTIDE ABC TRANSPORTER PERMEASE PROTEIN"/>
    <property type="match status" value="1"/>
</dbReference>
<evidence type="ECO:0000256" key="6">
    <source>
        <dbReference type="ARBA" id="ARBA00023136"/>
    </source>
</evidence>
<comment type="subcellular location">
    <subcellularLocation>
        <location evidence="1 7">Cell membrane</location>
        <topology evidence="1 7">Multi-pass membrane protein</topology>
    </subcellularLocation>
</comment>
<keyword evidence="11" id="KW-1185">Reference proteome</keyword>
<dbReference type="Pfam" id="PF12911">
    <property type="entry name" value="OppC_N"/>
    <property type="match status" value="1"/>
</dbReference>
<gene>
    <name evidence="10" type="ORF">J2W50_003612</name>
</gene>
<dbReference type="InterPro" id="IPR000515">
    <property type="entry name" value="MetI-like"/>
</dbReference>
<feature type="domain" description="ABC transmembrane type-1" evidence="9">
    <location>
        <begin position="100"/>
        <end position="289"/>
    </location>
</feature>
<evidence type="ECO:0000256" key="2">
    <source>
        <dbReference type="ARBA" id="ARBA00022448"/>
    </source>
</evidence>
<evidence type="ECO:0000256" key="4">
    <source>
        <dbReference type="ARBA" id="ARBA00022692"/>
    </source>
</evidence>
<dbReference type="EMBL" id="JAVDSJ010000004">
    <property type="protein sequence ID" value="MDR6585396.1"/>
    <property type="molecule type" value="Genomic_DNA"/>
</dbReference>